<organism evidence="1 2">
    <name type="scientific">Hyella patelloides LEGE 07179</name>
    <dbReference type="NCBI Taxonomy" id="945734"/>
    <lineage>
        <taxon>Bacteria</taxon>
        <taxon>Bacillati</taxon>
        <taxon>Cyanobacteriota</taxon>
        <taxon>Cyanophyceae</taxon>
        <taxon>Pleurocapsales</taxon>
        <taxon>Hyellaceae</taxon>
        <taxon>Hyella</taxon>
    </lineage>
</organism>
<dbReference type="EMBL" id="CAACVJ010000403">
    <property type="protein sequence ID" value="VEP16549.1"/>
    <property type="molecule type" value="Genomic_DNA"/>
</dbReference>
<gene>
    <name evidence="1" type="ORF">H1P_4610002</name>
</gene>
<name>A0A563VYP7_9CYAN</name>
<dbReference type="AlphaFoldDB" id="A0A563VYP7"/>
<sequence length="47" mass="5423">MELKPLTLISPKIKVSEIFPALELVMSHQALDEAIRRSLPLRDRRNP</sequence>
<evidence type="ECO:0000313" key="2">
    <source>
        <dbReference type="Proteomes" id="UP000320055"/>
    </source>
</evidence>
<dbReference type="Proteomes" id="UP000320055">
    <property type="component" value="Unassembled WGS sequence"/>
</dbReference>
<proteinExistence type="predicted"/>
<reference evidence="1 2" key="1">
    <citation type="submission" date="2019-01" db="EMBL/GenBank/DDBJ databases">
        <authorList>
            <person name="Brito A."/>
        </authorList>
    </citation>
    <scope>NUCLEOTIDE SEQUENCE [LARGE SCALE GENOMIC DNA]</scope>
    <source>
        <strain evidence="1">1</strain>
    </source>
</reference>
<keyword evidence="2" id="KW-1185">Reference proteome</keyword>
<protein>
    <submittedName>
        <fullName evidence="1">Uncharacterized protein</fullName>
    </submittedName>
</protein>
<accession>A0A563VYP7</accession>
<evidence type="ECO:0000313" key="1">
    <source>
        <dbReference type="EMBL" id="VEP16549.1"/>
    </source>
</evidence>